<sequence>MKGRTAFHERVGKALEDSFLRRSVRETQDRLREGRVQAAEDWGDWEALRSRGEAIRRHTVENLDVYLDRFATRVEEAGGRMFFADTAEEARRYILRLAAEKGVASVVKSKSMVSEEIGLNQALEERGVEVTETDLGEYIIQLAGEKPSHIIAPAIHKNRKQVARLFSREAGRPLAEETEELTAYARRRLREKFLRADMGITGCNFGVAESGSVVLVSNEGNARLTSTLPRIHVVVMGMERLVPRWEDLDVLLTLLTRSATGQKITSYVTAITGPRRSGDADGPEELHIVVVDNGRSNLLGTKYQQILHCIRCGACLNVCPVYRHIGGHAYGSVYSGPIGAVLTPLLKGFEKYGELPYASSLCGACTEACPVRIPLHDMLLELRRDQVKEGRRQRAEQMAFRGFAWITEDPKRFSAAARLGHWLTRPLAGESGRLKKGPGPLSAWTESRDFPQPAPQSFRDWWRREGRRGGRSDDGSS</sequence>
<keyword evidence="1" id="KW-0813">Transport</keyword>
<dbReference type="SUPFAM" id="SSF100950">
    <property type="entry name" value="NagB/RpiA/CoA transferase-like"/>
    <property type="match status" value="1"/>
</dbReference>
<name>A0A2T0LCQ0_9BACL</name>
<evidence type="ECO:0000256" key="2">
    <source>
        <dbReference type="ARBA" id="ARBA00022485"/>
    </source>
</evidence>
<dbReference type="InterPro" id="IPR037171">
    <property type="entry name" value="NagB/RpiA_transferase-like"/>
</dbReference>
<dbReference type="InterPro" id="IPR004452">
    <property type="entry name" value="LutB/LldF"/>
</dbReference>
<dbReference type="NCBIfam" id="TIGR00273">
    <property type="entry name" value="LutB/LldF family L-lactate oxidation iron-sulfur protein"/>
    <property type="match status" value="1"/>
</dbReference>
<dbReference type="Gene3D" id="3.40.50.10420">
    <property type="entry name" value="NagB/RpiA/CoA transferase-like"/>
    <property type="match status" value="1"/>
</dbReference>
<dbReference type="InterPro" id="IPR024569">
    <property type="entry name" value="LutB_C"/>
</dbReference>
<dbReference type="GO" id="GO:0051539">
    <property type="term" value="F:4 iron, 4 sulfur cluster binding"/>
    <property type="evidence" value="ECO:0007669"/>
    <property type="project" value="UniProtKB-KW"/>
</dbReference>
<dbReference type="Pfam" id="PF02589">
    <property type="entry name" value="LUD_dom"/>
    <property type="match status" value="1"/>
</dbReference>
<gene>
    <name evidence="10" type="ORF">CLV97_12151</name>
</gene>
<dbReference type="Proteomes" id="UP000237797">
    <property type="component" value="Unassembled WGS sequence"/>
</dbReference>
<dbReference type="InterPro" id="IPR009051">
    <property type="entry name" value="Helical_ferredxn"/>
</dbReference>
<keyword evidence="5" id="KW-0249">Electron transport</keyword>
<dbReference type="Gene3D" id="1.10.1060.10">
    <property type="entry name" value="Alpha-helical ferredoxin"/>
    <property type="match status" value="1"/>
</dbReference>
<feature type="region of interest" description="Disordered" evidence="8">
    <location>
        <begin position="429"/>
        <end position="477"/>
    </location>
</feature>
<evidence type="ECO:0000256" key="8">
    <source>
        <dbReference type="SAM" id="MobiDB-lite"/>
    </source>
</evidence>
<dbReference type="PANTHER" id="PTHR47153:SF2">
    <property type="entry name" value="LACTATE UTILIZATION PROTEIN B"/>
    <property type="match status" value="1"/>
</dbReference>
<keyword evidence="11" id="KW-1185">Reference proteome</keyword>
<dbReference type="InterPro" id="IPR017900">
    <property type="entry name" value="4Fe4S_Fe_S_CS"/>
</dbReference>
<evidence type="ECO:0000256" key="6">
    <source>
        <dbReference type="ARBA" id="ARBA00023004"/>
    </source>
</evidence>
<dbReference type="PANTHER" id="PTHR47153">
    <property type="entry name" value="LACTATE UTILIZATION PROTEIN B"/>
    <property type="match status" value="1"/>
</dbReference>
<evidence type="ECO:0000256" key="3">
    <source>
        <dbReference type="ARBA" id="ARBA00022723"/>
    </source>
</evidence>
<accession>A0A2T0LCQ0</accession>
<feature type="compositionally biased region" description="Basic and acidic residues" evidence="8">
    <location>
        <begin position="460"/>
        <end position="477"/>
    </location>
</feature>
<feature type="domain" description="4Fe-4S ferredoxin-type" evidence="9">
    <location>
        <begin position="300"/>
        <end position="330"/>
    </location>
</feature>
<dbReference type="OrthoDB" id="9782337at2"/>
<evidence type="ECO:0000256" key="7">
    <source>
        <dbReference type="ARBA" id="ARBA00023014"/>
    </source>
</evidence>
<dbReference type="PROSITE" id="PS00198">
    <property type="entry name" value="4FE4S_FER_1"/>
    <property type="match status" value="1"/>
</dbReference>
<evidence type="ECO:0000256" key="1">
    <source>
        <dbReference type="ARBA" id="ARBA00022448"/>
    </source>
</evidence>
<proteinExistence type="predicted"/>
<evidence type="ECO:0000313" key="11">
    <source>
        <dbReference type="Proteomes" id="UP000237797"/>
    </source>
</evidence>
<keyword evidence="2" id="KW-0004">4Fe-4S</keyword>
<dbReference type="PROSITE" id="PS51379">
    <property type="entry name" value="4FE4S_FER_2"/>
    <property type="match status" value="1"/>
</dbReference>
<evidence type="ECO:0000259" key="9">
    <source>
        <dbReference type="PROSITE" id="PS51379"/>
    </source>
</evidence>
<keyword evidence="4" id="KW-0677">Repeat</keyword>
<dbReference type="EMBL" id="PVNE01000021">
    <property type="protein sequence ID" value="PRX39724.1"/>
    <property type="molecule type" value="Genomic_DNA"/>
</dbReference>
<dbReference type="AlphaFoldDB" id="A0A2T0LCQ0"/>
<dbReference type="Pfam" id="PF13183">
    <property type="entry name" value="Fer4_8"/>
    <property type="match status" value="1"/>
</dbReference>
<evidence type="ECO:0000313" key="10">
    <source>
        <dbReference type="EMBL" id="PRX39724.1"/>
    </source>
</evidence>
<organism evidence="10 11">
    <name type="scientific">Planifilum fimeticola</name>
    <dbReference type="NCBI Taxonomy" id="201975"/>
    <lineage>
        <taxon>Bacteria</taxon>
        <taxon>Bacillati</taxon>
        <taxon>Bacillota</taxon>
        <taxon>Bacilli</taxon>
        <taxon>Bacillales</taxon>
        <taxon>Thermoactinomycetaceae</taxon>
        <taxon>Planifilum</taxon>
    </lineage>
</organism>
<dbReference type="Pfam" id="PF11870">
    <property type="entry name" value="LutB_C"/>
    <property type="match status" value="1"/>
</dbReference>
<keyword evidence="7" id="KW-0411">Iron-sulfur</keyword>
<evidence type="ECO:0000256" key="4">
    <source>
        <dbReference type="ARBA" id="ARBA00022737"/>
    </source>
</evidence>
<dbReference type="GO" id="GO:0046872">
    <property type="term" value="F:metal ion binding"/>
    <property type="evidence" value="ECO:0007669"/>
    <property type="project" value="UniProtKB-KW"/>
</dbReference>
<dbReference type="InterPro" id="IPR024185">
    <property type="entry name" value="FTHF_cligase-like_sf"/>
</dbReference>
<dbReference type="GO" id="GO:0006089">
    <property type="term" value="P:lactate metabolic process"/>
    <property type="evidence" value="ECO:0007669"/>
    <property type="project" value="InterPro"/>
</dbReference>
<keyword evidence="3" id="KW-0479">Metal-binding</keyword>
<comment type="caution">
    <text evidence="10">The sequence shown here is derived from an EMBL/GenBank/DDBJ whole genome shotgun (WGS) entry which is preliminary data.</text>
</comment>
<dbReference type="InterPro" id="IPR017896">
    <property type="entry name" value="4Fe4S_Fe-S-bd"/>
</dbReference>
<dbReference type="InterPro" id="IPR003741">
    <property type="entry name" value="LUD_dom"/>
</dbReference>
<evidence type="ECO:0000256" key="5">
    <source>
        <dbReference type="ARBA" id="ARBA00022982"/>
    </source>
</evidence>
<dbReference type="SUPFAM" id="SSF46548">
    <property type="entry name" value="alpha-helical ferredoxin"/>
    <property type="match status" value="1"/>
</dbReference>
<dbReference type="RefSeq" id="WP_106345898.1">
    <property type="nucleotide sequence ID" value="NZ_PVNE01000021.1"/>
</dbReference>
<protein>
    <submittedName>
        <fullName evidence="10">L-lactate dehydrogenase complex protein LldF</fullName>
    </submittedName>
</protein>
<reference evidence="10 11" key="1">
    <citation type="submission" date="2018-03" db="EMBL/GenBank/DDBJ databases">
        <title>Genomic Encyclopedia of Archaeal and Bacterial Type Strains, Phase II (KMG-II): from individual species to whole genera.</title>
        <authorList>
            <person name="Goeker M."/>
        </authorList>
    </citation>
    <scope>NUCLEOTIDE SEQUENCE [LARGE SCALE GENOMIC DNA]</scope>
    <source>
        <strain evidence="10 11">DSM 44946</strain>
    </source>
</reference>
<keyword evidence="6" id="KW-0408">Iron</keyword>